<keyword evidence="3" id="KW-1185">Reference proteome</keyword>
<accession>A0A914D7L9</accession>
<feature type="region of interest" description="Disordered" evidence="1">
    <location>
        <begin position="134"/>
        <end position="181"/>
    </location>
</feature>
<feature type="compositionally biased region" description="Acidic residues" evidence="1">
    <location>
        <begin position="159"/>
        <end position="168"/>
    </location>
</feature>
<feature type="signal peptide" evidence="2">
    <location>
        <begin position="1"/>
        <end position="18"/>
    </location>
</feature>
<dbReference type="WBParaSite" id="ACRNAN_scaffold2063.g27547.t1">
    <property type="protein sequence ID" value="ACRNAN_scaffold2063.g27547.t1"/>
    <property type="gene ID" value="ACRNAN_scaffold2063.g27547"/>
</dbReference>
<name>A0A914D7L9_9BILA</name>
<feature type="compositionally biased region" description="Basic and acidic residues" evidence="1">
    <location>
        <begin position="169"/>
        <end position="181"/>
    </location>
</feature>
<dbReference type="Proteomes" id="UP000887540">
    <property type="component" value="Unplaced"/>
</dbReference>
<sequence length="303" mass="33133">MCLLFSWLFIMITTFVYGLQNGTRIHAREKRWGGYGGYGPPQVPYVPNSNIAIGYPTAYGLGNFVRPPPPPFGENGYGSGTPPSPRGFPVRCMNGGAHIGQCRLDDDAICVALGGTCVNSACCTTPFIGLLTVTPKSSTPDIVDGEAATANPRDSKSEEESEETDEDHQETRSEERRRVDEERKAELMELARLIEISKRTYTTPKPIVETSDPEISVHWTVPGLIHSTTIQMPTTSAASRVESTTSIPSTTNSTVNRVEISTNARQSKVCESGLKAVGPCDENEECPEKHFCEHGQFCCFSYE</sequence>
<evidence type="ECO:0000313" key="4">
    <source>
        <dbReference type="WBParaSite" id="ACRNAN_scaffold2063.g27547.t1"/>
    </source>
</evidence>
<evidence type="ECO:0000256" key="2">
    <source>
        <dbReference type="SAM" id="SignalP"/>
    </source>
</evidence>
<protein>
    <submittedName>
        <fullName evidence="4">WAP domain-containing protein</fullName>
    </submittedName>
</protein>
<dbReference type="AlphaFoldDB" id="A0A914D7L9"/>
<organism evidence="3 4">
    <name type="scientific">Acrobeloides nanus</name>
    <dbReference type="NCBI Taxonomy" id="290746"/>
    <lineage>
        <taxon>Eukaryota</taxon>
        <taxon>Metazoa</taxon>
        <taxon>Ecdysozoa</taxon>
        <taxon>Nematoda</taxon>
        <taxon>Chromadorea</taxon>
        <taxon>Rhabditida</taxon>
        <taxon>Tylenchina</taxon>
        <taxon>Cephalobomorpha</taxon>
        <taxon>Cephaloboidea</taxon>
        <taxon>Cephalobidae</taxon>
        <taxon>Acrobeloides</taxon>
    </lineage>
</organism>
<reference evidence="4" key="1">
    <citation type="submission" date="2022-11" db="UniProtKB">
        <authorList>
            <consortium name="WormBaseParasite"/>
        </authorList>
    </citation>
    <scope>IDENTIFICATION</scope>
</reference>
<dbReference type="InterPro" id="IPR006150">
    <property type="entry name" value="Cys_repeat_1"/>
</dbReference>
<proteinExistence type="predicted"/>
<dbReference type="SMART" id="SM00289">
    <property type="entry name" value="WR1"/>
    <property type="match status" value="2"/>
</dbReference>
<feature type="chain" id="PRO_5037386973" evidence="2">
    <location>
        <begin position="19"/>
        <end position="303"/>
    </location>
</feature>
<evidence type="ECO:0000256" key="1">
    <source>
        <dbReference type="SAM" id="MobiDB-lite"/>
    </source>
</evidence>
<keyword evidence="2" id="KW-0732">Signal</keyword>
<evidence type="ECO:0000313" key="3">
    <source>
        <dbReference type="Proteomes" id="UP000887540"/>
    </source>
</evidence>